<dbReference type="GO" id="GO:0007131">
    <property type="term" value="P:reciprocal meiotic recombination"/>
    <property type="evidence" value="ECO:0007669"/>
    <property type="project" value="TreeGrafter"/>
</dbReference>
<dbReference type="GO" id="GO:0005815">
    <property type="term" value="C:microtubule organizing center"/>
    <property type="evidence" value="ECO:0007669"/>
    <property type="project" value="TreeGrafter"/>
</dbReference>
<sequence>MKDTLKTKNELLQLLAKKNTAPVVNIRELNEIREKLWDKHSVPKSNTDLLPDFFDEPQYITTGNSNLDNLLDGGIATEQVTEFFGPANSEKTKVFYRCIFKHQ</sequence>
<protein>
    <submittedName>
        <fullName evidence="4">DNA repair and recombination protein RadA</fullName>
    </submittedName>
</protein>
<gene>
    <name evidence="4" type="ORF">AYI69_g7557</name>
</gene>
<dbReference type="GO" id="GO:0003697">
    <property type="term" value="F:single-stranded DNA binding"/>
    <property type="evidence" value="ECO:0007669"/>
    <property type="project" value="TreeGrafter"/>
</dbReference>
<evidence type="ECO:0000256" key="2">
    <source>
        <dbReference type="ARBA" id="ARBA00023242"/>
    </source>
</evidence>
<dbReference type="GO" id="GO:0000723">
    <property type="term" value="P:telomere maintenance"/>
    <property type="evidence" value="ECO:0007669"/>
    <property type="project" value="TreeGrafter"/>
</dbReference>
<dbReference type="OrthoDB" id="1861185at2759"/>
<dbReference type="PANTHER" id="PTHR46457:SF1">
    <property type="entry name" value="DNA REPAIR PROTEIN RAD51 HOMOLOG 4"/>
    <property type="match status" value="1"/>
</dbReference>
<dbReference type="GO" id="GO:0000724">
    <property type="term" value="P:double-strand break repair via homologous recombination"/>
    <property type="evidence" value="ECO:0007669"/>
    <property type="project" value="TreeGrafter"/>
</dbReference>
<dbReference type="GO" id="GO:0000400">
    <property type="term" value="F:four-way junction DNA binding"/>
    <property type="evidence" value="ECO:0007669"/>
    <property type="project" value="TreeGrafter"/>
</dbReference>
<evidence type="ECO:0000313" key="5">
    <source>
        <dbReference type="Proteomes" id="UP000187429"/>
    </source>
</evidence>
<accession>A0A1R1XR36</accession>
<organism evidence="4 5">
    <name type="scientific">Smittium culicis</name>
    <dbReference type="NCBI Taxonomy" id="133412"/>
    <lineage>
        <taxon>Eukaryota</taxon>
        <taxon>Fungi</taxon>
        <taxon>Fungi incertae sedis</taxon>
        <taxon>Zoopagomycota</taxon>
        <taxon>Kickxellomycotina</taxon>
        <taxon>Harpellomycetes</taxon>
        <taxon>Harpellales</taxon>
        <taxon>Legeriomycetaceae</taxon>
        <taxon>Smittium</taxon>
    </lineage>
</organism>
<evidence type="ECO:0000259" key="3">
    <source>
        <dbReference type="Pfam" id="PF08423"/>
    </source>
</evidence>
<dbReference type="EMBL" id="LSSM01003686">
    <property type="protein sequence ID" value="OMJ17112.1"/>
    <property type="molecule type" value="Genomic_DNA"/>
</dbReference>
<dbReference type="GO" id="GO:0042148">
    <property type="term" value="P:DNA strand invasion"/>
    <property type="evidence" value="ECO:0007669"/>
    <property type="project" value="TreeGrafter"/>
</dbReference>
<dbReference type="PANTHER" id="PTHR46457">
    <property type="entry name" value="DNA REPAIR PROTEIN RAD51 HOMOLOG 4"/>
    <property type="match status" value="1"/>
</dbReference>
<dbReference type="InterPro" id="IPR027417">
    <property type="entry name" value="P-loop_NTPase"/>
</dbReference>
<dbReference type="GO" id="GO:0005657">
    <property type="term" value="C:replication fork"/>
    <property type="evidence" value="ECO:0007669"/>
    <property type="project" value="TreeGrafter"/>
</dbReference>
<dbReference type="SUPFAM" id="SSF52540">
    <property type="entry name" value="P-loop containing nucleoside triphosphate hydrolases"/>
    <property type="match status" value="1"/>
</dbReference>
<dbReference type="Gene3D" id="3.40.50.300">
    <property type="entry name" value="P-loop containing nucleotide triphosphate hydrolases"/>
    <property type="match status" value="1"/>
</dbReference>
<dbReference type="InterPro" id="IPR013632">
    <property type="entry name" value="Rad51_C"/>
</dbReference>
<dbReference type="GO" id="GO:0008094">
    <property type="term" value="F:ATP-dependent activity, acting on DNA"/>
    <property type="evidence" value="ECO:0007669"/>
    <property type="project" value="TreeGrafter"/>
</dbReference>
<dbReference type="GO" id="GO:0033063">
    <property type="term" value="C:Rad51B-Rad51C-Rad51D-XRCC2 complex"/>
    <property type="evidence" value="ECO:0007669"/>
    <property type="project" value="TreeGrafter"/>
</dbReference>
<keyword evidence="2" id="KW-0539">Nucleus</keyword>
<name>A0A1R1XR36_9FUNG</name>
<evidence type="ECO:0000313" key="4">
    <source>
        <dbReference type="EMBL" id="OMJ17112.1"/>
    </source>
</evidence>
<dbReference type="Proteomes" id="UP000187429">
    <property type="component" value="Unassembled WGS sequence"/>
</dbReference>
<dbReference type="InterPro" id="IPR051988">
    <property type="entry name" value="HRR_RAD51_Paralog"/>
</dbReference>
<proteinExistence type="predicted"/>
<reference evidence="5" key="1">
    <citation type="submission" date="2017-01" db="EMBL/GenBank/DDBJ databases">
        <authorList>
            <person name="Wang Y."/>
            <person name="White M."/>
            <person name="Kvist S."/>
            <person name="Moncalvo J.-M."/>
        </authorList>
    </citation>
    <scope>NUCLEOTIDE SEQUENCE [LARGE SCALE GENOMIC DNA]</scope>
    <source>
        <strain evidence="5">ID-206-W2</strain>
    </source>
</reference>
<feature type="domain" description="Rad51-like C-terminal" evidence="3">
    <location>
        <begin position="59"/>
        <end position="96"/>
    </location>
</feature>
<dbReference type="AlphaFoldDB" id="A0A1R1XR36"/>
<evidence type="ECO:0000256" key="1">
    <source>
        <dbReference type="ARBA" id="ARBA00004123"/>
    </source>
</evidence>
<keyword evidence="5" id="KW-1185">Reference proteome</keyword>
<dbReference type="Pfam" id="PF08423">
    <property type="entry name" value="Rad51"/>
    <property type="match status" value="1"/>
</dbReference>
<comment type="subcellular location">
    <subcellularLocation>
        <location evidence="1">Nucleus</location>
    </subcellularLocation>
</comment>
<comment type="caution">
    <text evidence="4">The sequence shown here is derived from an EMBL/GenBank/DDBJ whole genome shotgun (WGS) entry which is preliminary data.</text>
</comment>